<name>A0ABU6J696_9BURK</name>
<protein>
    <submittedName>
        <fullName evidence="1">Uncharacterized protein</fullName>
    </submittedName>
</protein>
<keyword evidence="2" id="KW-1185">Reference proteome</keyword>
<dbReference type="Proteomes" id="UP001352263">
    <property type="component" value="Unassembled WGS sequence"/>
</dbReference>
<proteinExistence type="predicted"/>
<dbReference type="RefSeq" id="WP_326505883.1">
    <property type="nucleotide sequence ID" value="NZ_JAWIIV010000005.1"/>
</dbReference>
<gene>
    <name evidence="1" type="ORF">RY831_08410</name>
</gene>
<accession>A0ABU6J696</accession>
<reference evidence="1 2" key="1">
    <citation type="submission" date="2023-10" db="EMBL/GenBank/DDBJ databases">
        <title>Noviherbaspirillum sp. CPCC 100848 genome assembly.</title>
        <authorList>
            <person name="Li X.Y."/>
            <person name="Fang X.M."/>
        </authorList>
    </citation>
    <scope>NUCLEOTIDE SEQUENCE [LARGE SCALE GENOMIC DNA]</scope>
    <source>
        <strain evidence="1 2">CPCC 100848</strain>
    </source>
</reference>
<sequence>MSFAHGATAEGVSLEEVPWPEVAQCAPCVNVQFGKLQLHFSPHEIENLLVVNSEASPLHVFYLSPDKTTVSATFLSQRQERFASYVQRGFFSQYGIKSNRDFFEAIGRVPDTNDSALALMRKVEGLGKAVKYLGASKGSLHVYWIQSPAGETQHVYFAIDGQDELYQLSGSISETFFQTVLGRLEIKEIP</sequence>
<dbReference type="EMBL" id="JAWIIV010000005">
    <property type="protein sequence ID" value="MEC4719167.1"/>
    <property type="molecule type" value="Genomic_DNA"/>
</dbReference>
<organism evidence="1 2">
    <name type="scientific">Noviherbaspirillum album</name>
    <dbReference type="NCBI Taxonomy" id="3080276"/>
    <lineage>
        <taxon>Bacteria</taxon>
        <taxon>Pseudomonadati</taxon>
        <taxon>Pseudomonadota</taxon>
        <taxon>Betaproteobacteria</taxon>
        <taxon>Burkholderiales</taxon>
        <taxon>Oxalobacteraceae</taxon>
        <taxon>Noviherbaspirillum</taxon>
    </lineage>
</organism>
<evidence type="ECO:0000313" key="1">
    <source>
        <dbReference type="EMBL" id="MEC4719167.1"/>
    </source>
</evidence>
<evidence type="ECO:0000313" key="2">
    <source>
        <dbReference type="Proteomes" id="UP001352263"/>
    </source>
</evidence>
<comment type="caution">
    <text evidence="1">The sequence shown here is derived from an EMBL/GenBank/DDBJ whole genome shotgun (WGS) entry which is preliminary data.</text>
</comment>